<proteinExistence type="predicted"/>
<reference evidence="1" key="1">
    <citation type="journal article" date="2014" name="Front. Microbiol.">
        <title>High frequency of phylogenetically diverse reductive dehalogenase-homologous genes in deep subseafloor sedimentary metagenomes.</title>
        <authorList>
            <person name="Kawai M."/>
            <person name="Futagami T."/>
            <person name="Toyoda A."/>
            <person name="Takaki Y."/>
            <person name="Nishi S."/>
            <person name="Hori S."/>
            <person name="Arai W."/>
            <person name="Tsubouchi T."/>
            <person name="Morono Y."/>
            <person name="Uchiyama I."/>
            <person name="Ito T."/>
            <person name="Fujiyama A."/>
            <person name="Inagaki F."/>
            <person name="Takami H."/>
        </authorList>
    </citation>
    <scope>NUCLEOTIDE SEQUENCE</scope>
    <source>
        <strain evidence="1">Expedition CK06-06</strain>
    </source>
</reference>
<dbReference type="EMBL" id="BARW01025711">
    <property type="protein sequence ID" value="GAJ11599.1"/>
    <property type="molecule type" value="Genomic_DNA"/>
</dbReference>
<comment type="caution">
    <text evidence="1">The sequence shown here is derived from an EMBL/GenBank/DDBJ whole genome shotgun (WGS) entry which is preliminary data.</text>
</comment>
<dbReference type="AlphaFoldDB" id="X1U271"/>
<evidence type="ECO:0000313" key="1">
    <source>
        <dbReference type="EMBL" id="GAJ11599.1"/>
    </source>
</evidence>
<sequence length="31" mass="3864">MWDLDTLHAMNERAYEEYKRKQPTTPLERIK</sequence>
<protein>
    <submittedName>
        <fullName evidence="1">Uncharacterized protein</fullName>
    </submittedName>
</protein>
<name>X1U271_9ZZZZ</name>
<accession>X1U271</accession>
<gene>
    <name evidence="1" type="ORF">S12H4_42082</name>
</gene>
<feature type="non-terminal residue" evidence="1">
    <location>
        <position position="31"/>
    </location>
</feature>
<organism evidence="1">
    <name type="scientific">marine sediment metagenome</name>
    <dbReference type="NCBI Taxonomy" id="412755"/>
    <lineage>
        <taxon>unclassified sequences</taxon>
        <taxon>metagenomes</taxon>
        <taxon>ecological metagenomes</taxon>
    </lineage>
</organism>